<name>A0ABN2HKQ8_9ACTN</name>
<evidence type="ECO:0000256" key="6">
    <source>
        <dbReference type="ARBA" id="ARBA00023157"/>
    </source>
</evidence>
<dbReference type="PANTHER" id="PTHR42801">
    <property type="entry name" value="THIOREDOXIN-DEPENDENT PEROXIDE REDUCTASE"/>
    <property type="match status" value="1"/>
</dbReference>
<keyword evidence="6" id="KW-1015">Disulfide bond</keyword>
<proteinExistence type="inferred from homology"/>
<keyword evidence="3" id="KW-0575">Peroxidase</keyword>
<gene>
    <name evidence="13" type="ORF">GCM10009765_43700</name>
</gene>
<dbReference type="Pfam" id="PF00578">
    <property type="entry name" value="AhpC-TSA"/>
    <property type="match status" value="1"/>
</dbReference>
<evidence type="ECO:0000313" key="13">
    <source>
        <dbReference type="EMBL" id="GAA1689608.1"/>
    </source>
</evidence>
<comment type="similarity">
    <text evidence="9">Belongs to the peroxiredoxin family. BCP/PrxQ subfamily.</text>
</comment>
<sequence length="234" mass="24984">MTSPQQPSPNDSRALPDLTGQLAGRAAQLATELPPEVLSVFFGQAAMLGESDLESKVLAAGSRAPDFSLPDPQGDVVDLAAMLARGPVVLTFYRGAWCPMCNLQLPALRDSLPAFTAAGASLVAVSPQLPDGSLTMAERHALTFPVLSDLRNVTARQYGLVFTMSAEVVDTARAIGVDFVAVNGNDTWELPIPATFVIDRQGVIRWVQAHADWRQRPQPQAILDALTALADEPE</sequence>
<evidence type="ECO:0000256" key="9">
    <source>
        <dbReference type="ARBA" id="ARBA00038489"/>
    </source>
</evidence>
<dbReference type="InterPro" id="IPR000866">
    <property type="entry name" value="AhpC/TSA"/>
</dbReference>
<accession>A0ABN2HKQ8</accession>
<evidence type="ECO:0000256" key="10">
    <source>
        <dbReference type="ARBA" id="ARBA00041373"/>
    </source>
</evidence>
<dbReference type="InterPro" id="IPR036249">
    <property type="entry name" value="Thioredoxin-like_sf"/>
</dbReference>
<keyword evidence="4" id="KW-0049">Antioxidant</keyword>
<dbReference type="InterPro" id="IPR050924">
    <property type="entry name" value="Peroxiredoxin_BCP/PrxQ"/>
</dbReference>
<comment type="caution">
    <text evidence="13">The sequence shown here is derived from an EMBL/GenBank/DDBJ whole genome shotgun (WGS) entry which is preliminary data.</text>
</comment>
<dbReference type="EC" id="1.11.1.24" evidence="2"/>
<keyword evidence="7" id="KW-0676">Redox-active center</keyword>
<evidence type="ECO:0000313" key="14">
    <source>
        <dbReference type="Proteomes" id="UP001500618"/>
    </source>
</evidence>
<dbReference type="PROSITE" id="PS51352">
    <property type="entry name" value="THIOREDOXIN_2"/>
    <property type="match status" value="1"/>
</dbReference>
<comment type="function">
    <text evidence="1">Thiol-specific peroxidase that catalyzes the reduction of hydrogen peroxide and organic hydroperoxides to water and alcohols, respectively. Plays a role in cell protection against oxidative stress by detoxifying peroxides and as sensor of hydrogen peroxide-mediated signaling events.</text>
</comment>
<evidence type="ECO:0000256" key="5">
    <source>
        <dbReference type="ARBA" id="ARBA00023002"/>
    </source>
</evidence>
<dbReference type="Gene3D" id="3.40.30.10">
    <property type="entry name" value="Glutaredoxin"/>
    <property type="match status" value="1"/>
</dbReference>
<reference evidence="13 14" key="1">
    <citation type="journal article" date="2019" name="Int. J. Syst. Evol. Microbiol.">
        <title>The Global Catalogue of Microorganisms (GCM) 10K type strain sequencing project: providing services to taxonomists for standard genome sequencing and annotation.</title>
        <authorList>
            <consortium name="The Broad Institute Genomics Platform"/>
            <consortium name="The Broad Institute Genome Sequencing Center for Infectious Disease"/>
            <person name="Wu L."/>
            <person name="Ma J."/>
        </authorList>
    </citation>
    <scope>NUCLEOTIDE SEQUENCE [LARGE SCALE GENOMIC DNA]</scope>
    <source>
        <strain evidence="13 14">JCM 14718</strain>
    </source>
</reference>
<evidence type="ECO:0000259" key="12">
    <source>
        <dbReference type="PROSITE" id="PS51352"/>
    </source>
</evidence>
<keyword evidence="14" id="KW-1185">Reference proteome</keyword>
<feature type="domain" description="Thioredoxin" evidence="12">
    <location>
        <begin position="58"/>
        <end position="231"/>
    </location>
</feature>
<evidence type="ECO:0000256" key="8">
    <source>
        <dbReference type="ARBA" id="ARBA00032824"/>
    </source>
</evidence>
<evidence type="ECO:0000256" key="3">
    <source>
        <dbReference type="ARBA" id="ARBA00022559"/>
    </source>
</evidence>
<evidence type="ECO:0000256" key="2">
    <source>
        <dbReference type="ARBA" id="ARBA00013017"/>
    </source>
</evidence>
<protein>
    <recommendedName>
        <fullName evidence="2">thioredoxin-dependent peroxiredoxin</fullName>
        <ecNumber evidence="2">1.11.1.24</ecNumber>
    </recommendedName>
    <alternativeName>
        <fullName evidence="10">Bacterioferritin comigratory protein</fullName>
    </alternativeName>
    <alternativeName>
        <fullName evidence="8">Thioredoxin peroxidase</fullName>
    </alternativeName>
</protein>
<dbReference type="CDD" id="cd02970">
    <property type="entry name" value="PRX_like2"/>
    <property type="match status" value="1"/>
</dbReference>
<comment type="catalytic activity">
    <reaction evidence="11">
        <text>a hydroperoxide + [thioredoxin]-dithiol = an alcohol + [thioredoxin]-disulfide + H2O</text>
        <dbReference type="Rhea" id="RHEA:62620"/>
        <dbReference type="Rhea" id="RHEA-COMP:10698"/>
        <dbReference type="Rhea" id="RHEA-COMP:10700"/>
        <dbReference type="ChEBI" id="CHEBI:15377"/>
        <dbReference type="ChEBI" id="CHEBI:29950"/>
        <dbReference type="ChEBI" id="CHEBI:30879"/>
        <dbReference type="ChEBI" id="CHEBI:35924"/>
        <dbReference type="ChEBI" id="CHEBI:50058"/>
        <dbReference type="EC" id="1.11.1.24"/>
    </reaction>
</comment>
<dbReference type="Proteomes" id="UP001500618">
    <property type="component" value="Unassembled WGS sequence"/>
</dbReference>
<evidence type="ECO:0000256" key="1">
    <source>
        <dbReference type="ARBA" id="ARBA00003330"/>
    </source>
</evidence>
<keyword evidence="5" id="KW-0560">Oxidoreductase</keyword>
<evidence type="ECO:0000256" key="11">
    <source>
        <dbReference type="ARBA" id="ARBA00049091"/>
    </source>
</evidence>
<evidence type="ECO:0000256" key="4">
    <source>
        <dbReference type="ARBA" id="ARBA00022862"/>
    </source>
</evidence>
<dbReference type="PANTHER" id="PTHR42801:SF7">
    <property type="entry name" value="SLL1159 PROTEIN"/>
    <property type="match status" value="1"/>
</dbReference>
<dbReference type="InterPro" id="IPR013766">
    <property type="entry name" value="Thioredoxin_domain"/>
</dbReference>
<dbReference type="EMBL" id="BAAANY010000017">
    <property type="protein sequence ID" value="GAA1689608.1"/>
    <property type="molecule type" value="Genomic_DNA"/>
</dbReference>
<evidence type="ECO:0000256" key="7">
    <source>
        <dbReference type="ARBA" id="ARBA00023284"/>
    </source>
</evidence>
<organism evidence="13 14">
    <name type="scientific">Fodinicola feengrottensis</name>
    <dbReference type="NCBI Taxonomy" id="435914"/>
    <lineage>
        <taxon>Bacteria</taxon>
        <taxon>Bacillati</taxon>
        <taxon>Actinomycetota</taxon>
        <taxon>Actinomycetes</taxon>
        <taxon>Mycobacteriales</taxon>
        <taxon>Fodinicola</taxon>
    </lineage>
</organism>
<dbReference type="SUPFAM" id="SSF52833">
    <property type="entry name" value="Thioredoxin-like"/>
    <property type="match status" value="1"/>
</dbReference>